<dbReference type="GO" id="GO:0004364">
    <property type="term" value="F:glutathione transferase activity"/>
    <property type="evidence" value="ECO:0007669"/>
    <property type="project" value="UniProtKB-EC"/>
</dbReference>
<dbReference type="InterPro" id="IPR040079">
    <property type="entry name" value="Glutathione_S-Trfase"/>
</dbReference>
<feature type="domain" description="GST C-terminal" evidence="6">
    <location>
        <begin position="534"/>
        <end position="656"/>
    </location>
</feature>
<dbReference type="CDD" id="cd03039">
    <property type="entry name" value="GST_N_Sigma_like"/>
    <property type="match status" value="3"/>
</dbReference>
<dbReference type="Pfam" id="PF02798">
    <property type="entry name" value="GST_N"/>
    <property type="match status" value="1"/>
</dbReference>
<sequence>MAPTYKLTYFNVKGLGEAIRILLSYGQQEFEDNRIEFDEWQKIKPTTPFGKCPILEINGKPLHQSAAICRYLGKQFGLAGKDDWENLEIDMITDTITDFRIEFTKLHYETDEAAKTKKKESLLKEHSPYYLSKFDEIIQNNGGYFVGGKLKNNDGVRIPVHPTEIRTSTSSAVELNTTSTLANYATEAGNMAPKYKLIYFNVKALGEPIRFLLSYGNQEFEDYRFETMPFGKTPVLEIDGKKTHQSAAICRYLGKQFGLAGKDDWENLEIDIIVDTFTDFRTQIGSYHYDDNEASKEKKKGPLLNETVPYYLKKFDEIVKNNGGYFVGGKLTWADLYFVGLLDYLSGMVGHDLVEKYENLKALKEKVLAIPAIKAWIEKRPDTKIVHCCSSLQELDGDVVPGSELDDGGDVVPGSDSVHFAVLYRSWMEISLQELDGGDVVPGSDSVHCAVLYRSWMEEMKFQARSNMAPKYKMIYFNGMGLGEAIRFLLSYGNQEFEDYRFEEEQWPTIKPTMPFGRTPVLEIDGKIAHQRVIIYLYFRILFLELWLYLKPSEIGSYYYDANEASKEKKKGTLLNETIPYYLKKFDEIVKDNSGYFVGGKLTWADLFFVGRLEYMNWMVGHDLVEKYGNLKAHKEKVLGIPSIKAWIEKRPFAEY</sequence>
<dbReference type="FunFam" id="1.20.1050.10:FF:000030">
    <property type="entry name" value="Glutathione S-transferase S1"/>
    <property type="match status" value="3"/>
</dbReference>
<feature type="domain" description="GST N-terminal" evidence="5">
    <location>
        <begin position="3"/>
        <end position="80"/>
    </location>
</feature>
<dbReference type="GO" id="GO:0006749">
    <property type="term" value="P:glutathione metabolic process"/>
    <property type="evidence" value="ECO:0007669"/>
    <property type="project" value="TreeGrafter"/>
</dbReference>
<dbReference type="InterPro" id="IPR050213">
    <property type="entry name" value="GST_superfamily"/>
</dbReference>
<dbReference type="InterPro" id="IPR004045">
    <property type="entry name" value="Glutathione_S-Trfase_N"/>
</dbReference>
<keyword evidence="2" id="KW-0808">Transferase</keyword>
<dbReference type="FunFam" id="3.40.30.10:FF:000035">
    <property type="entry name" value="hematopoietic prostaglandin D synthase"/>
    <property type="match status" value="1"/>
</dbReference>
<dbReference type="Pfam" id="PF13417">
    <property type="entry name" value="GST_N_3"/>
    <property type="match status" value="1"/>
</dbReference>
<dbReference type="EC" id="2.5.1.18" evidence="1"/>
<dbReference type="CDD" id="cd03192">
    <property type="entry name" value="GST_C_Sigma_like"/>
    <property type="match status" value="3"/>
</dbReference>
<dbReference type="PROSITE" id="PS50404">
    <property type="entry name" value="GST_NTER"/>
    <property type="match status" value="3"/>
</dbReference>
<dbReference type="AlphaFoldDB" id="A0A7R9PPJ7"/>
<dbReference type="Pfam" id="PF14497">
    <property type="entry name" value="GST_C_3"/>
    <property type="match status" value="3"/>
</dbReference>
<name>A0A7R9PPJ7_TIMGE</name>
<gene>
    <name evidence="7" type="ORF">TGEB3V08_LOCUS7796</name>
</gene>
<evidence type="ECO:0000256" key="1">
    <source>
        <dbReference type="ARBA" id="ARBA00012452"/>
    </source>
</evidence>
<dbReference type="SFLD" id="SFLDG00363">
    <property type="entry name" value="AMPS_(cytGST):_Alpha-__Mu-__Pi"/>
    <property type="match status" value="2"/>
</dbReference>
<dbReference type="PANTHER" id="PTHR11571:SF224">
    <property type="entry name" value="HEMATOPOIETIC PROSTAGLANDIN D SYNTHASE"/>
    <property type="match status" value="1"/>
</dbReference>
<dbReference type="SFLD" id="SFLDS00019">
    <property type="entry name" value="Glutathione_Transferase_(cytos"/>
    <property type="match status" value="2"/>
</dbReference>
<feature type="domain" description="GST N-terminal" evidence="5">
    <location>
        <begin position="470"/>
        <end position="547"/>
    </location>
</feature>
<dbReference type="InterPro" id="IPR010987">
    <property type="entry name" value="Glutathione-S-Trfase_C-like"/>
</dbReference>
<evidence type="ECO:0000259" key="5">
    <source>
        <dbReference type="PROSITE" id="PS50404"/>
    </source>
</evidence>
<dbReference type="PROSITE" id="PS50405">
    <property type="entry name" value="GST_CTER"/>
    <property type="match status" value="2"/>
</dbReference>
<proteinExistence type="inferred from homology"/>
<dbReference type="Gene3D" id="1.20.1050.10">
    <property type="match status" value="3"/>
</dbReference>
<feature type="domain" description="GST N-terminal" evidence="5">
    <location>
        <begin position="193"/>
        <end position="261"/>
    </location>
</feature>
<dbReference type="GO" id="GO:0004602">
    <property type="term" value="F:glutathione peroxidase activity"/>
    <property type="evidence" value="ECO:0007669"/>
    <property type="project" value="UniProtKB-ARBA"/>
</dbReference>
<evidence type="ECO:0000256" key="3">
    <source>
        <dbReference type="ARBA" id="ARBA00038317"/>
    </source>
</evidence>
<dbReference type="InterPro" id="IPR036282">
    <property type="entry name" value="Glutathione-S-Trfase_C_sf"/>
</dbReference>
<dbReference type="InterPro" id="IPR036249">
    <property type="entry name" value="Thioredoxin-like_sf"/>
</dbReference>
<comment type="similarity">
    <text evidence="3">Belongs to the GST superfamily. Sigma family.</text>
</comment>
<reference evidence="7" key="1">
    <citation type="submission" date="2020-11" db="EMBL/GenBank/DDBJ databases">
        <authorList>
            <person name="Tran Van P."/>
        </authorList>
    </citation>
    <scope>NUCLEOTIDE SEQUENCE</scope>
</reference>
<dbReference type="Gene3D" id="3.40.30.10">
    <property type="entry name" value="Glutaredoxin"/>
    <property type="match status" value="3"/>
</dbReference>
<dbReference type="SUPFAM" id="SSF47616">
    <property type="entry name" value="GST C-terminal domain-like"/>
    <property type="match status" value="3"/>
</dbReference>
<accession>A0A7R9PPJ7</accession>
<protein>
    <recommendedName>
        <fullName evidence="1">glutathione transferase</fullName>
        <ecNumber evidence="1">2.5.1.18</ecNumber>
    </recommendedName>
</protein>
<organism evidence="7">
    <name type="scientific">Timema genevievae</name>
    <name type="common">Walking stick</name>
    <dbReference type="NCBI Taxonomy" id="629358"/>
    <lineage>
        <taxon>Eukaryota</taxon>
        <taxon>Metazoa</taxon>
        <taxon>Ecdysozoa</taxon>
        <taxon>Arthropoda</taxon>
        <taxon>Hexapoda</taxon>
        <taxon>Insecta</taxon>
        <taxon>Pterygota</taxon>
        <taxon>Neoptera</taxon>
        <taxon>Polyneoptera</taxon>
        <taxon>Phasmatodea</taxon>
        <taxon>Timematodea</taxon>
        <taxon>Timematoidea</taxon>
        <taxon>Timematidae</taxon>
        <taxon>Timema</taxon>
    </lineage>
</organism>
<feature type="domain" description="GST C-terminal" evidence="6">
    <location>
        <begin position="263"/>
        <end position="385"/>
    </location>
</feature>
<dbReference type="EMBL" id="OE842663">
    <property type="protein sequence ID" value="CAD7601014.1"/>
    <property type="molecule type" value="Genomic_DNA"/>
</dbReference>
<dbReference type="PANTHER" id="PTHR11571">
    <property type="entry name" value="GLUTATHIONE S-TRANSFERASE"/>
    <property type="match status" value="1"/>
</dbReference>
<evidence type="ECO:0000256" key="2">
    <source>
        <dbReference type="ARBA" id="ARBA00022679"/>
    </source>
</evidence>
<dbReference type="InterPro" id="IPR004046">
    <property type="entry name" value="GST_C"/>
</dbReference>
<dbReference type="SFLD" id="SFLDG01205">
    <property type="entry name" value="AMPS.1"/>
    <property type="match status" value="2"/>
</dbReference>
<evidence type="ECO:0000313" key="7">
    <source>
        <dbReference type="EMBL" id="CAD7601014.1"/>
    </source>
</evidence>
<comment type="catalytic activity">
    <reaction evidence="4">
        <text>RX + glutathione = an S-substituted glutathione + a halide anion + H(+)</text>
        <dbReference type="Rhea" id="RHEA:16437"/>
        <dbReference type="ChEBI" id="CHEBI:15378"/>
        <dbReference type="ChEBI" id="CHEBI:16042"/>
        <dbReference type="ChEBI" id="CHEBI:17792"/>
        <dbReference type="ChEBI" id="CHEBI:57925"/>
        <dbReference type="ChEBI" id="CHEBI:90779"/>
        <dbReference type="EC" id="2.5.1.18"/>
    </reaction>
</comment>
<evidence type="ECO:0000256" key="4">
    <source>
        <dbReference type="ARBA" id="ARBA00047960"/>
    </source>
</evidence>
<dbReference type="SUPFAM" id="SSF52833">
    <property type="entry name" value="Thioredoxin-like"/>
    <property type="match status" value="3"/>
</dbReference>
<evidence type="ECO:0000259" key="6">
    <source>
        <dbReference type="PROSITE" id="PS50405"/>
    </source>
</evidence>